<evidence type="ECO:0000313" key="3">
    <source>
        <dbReference type="EMBL" id="KAL3732917.1"/>
    </source>
</evidence>
<dbReference type="Proteomes" id="UP001634007">
    <property type="component" value="Unassembled WGS sequence"/>
</dbReference>
<gene>
    <name evidence="3" type="ORF">ACJRO7_022438</name>
</gene>
<evidence type="ECO:0000313" key="4">
    <source>
        <dbReference type="Proteomes" id="UP001634007"/>
    </source>
</evidence>
<feature type="chain" id="PRO_5044856738" evidence="2">
    <location>
        <begin position="24"/>
        <end position="96"/>
    </location>
</feature>
<dbReference type="AlphaFoldDB" id="A0ABD3K0Z5"/>
<keyword evidence="4" id="KW-1185">Reference proteome</keyword>
<proteinExistence type="predicted"/>
<name>A0ABD3K0Z5_EUCGL</name>
<feature type="region of interest" description="Disordered" evidence="1">
    <location>
        <begin position="63"/>
        <end position="96"/>
    </location>
</feature>
<keyword evidence="2" id="KW-0732">Signal</keyword>
<evidence type="ECO:0000256" key="1">
    <source>
        <dbReference type="SAM" id="MobiDB-lite"/>
    </source>
</evidence>
<comment type="caution">
    <text evidence="3">The sequence shown here is derived from an EMBL/GenBank/DDBJ whole genome shotgun (WGS) entry which is preliminary data.</text>
</comment>
<feature type="signal peptide" evidence="2">
    <location>
        <begin position="1"/>
        <end position="23"/>
    </location>
</feature>
<organism evidence="3 4">
    <name type="scientific">Eucalyptus globulus</name>
    <name type="common">Tasmanian blue gum</name>
    <dbReference type="NCBI Taxonomy" id="34317"/>
    <lineage>
        <taxon>Eukaryota</taxon>
        <taxon>Viridiplantae</taxon>
        <taxon>Streptophyta</taxon>
        <taxon>Embryophyta</taxon>
        <taxon>Tracheophyta</taxon>
        <taxon>Spermatophyta</taxon>
        <taxon>Magnoliopsida</taxon>
        <taxon>eudicotyledons</taxon>
        <taxon>Gunneridae</taxon>
        <taxon>Pentapetalae</taxon>
        <taxon>rosids</taxon>
        <taxon>malvids</taxon>
        <taxon>Myrtales</taxon>
        <taxon>Myrtaceae</taxon>
        <taxon>Myrtoideae</taxon>
        <taxon>Eucalypteae</taxon>
        <taxon>Eucalyptus</taxon>
    </lineage>
</organism>
<reference evidence="3 4" key="1">
    <citation type="submission" date="2024-11" db="EMBL/GenBank/DDBJ databases">
        <title>Chromosome-level genome assembly of Eucalyptus globulus Labill. provides insights into its genome evolution.</title>
        <authorList>
            <person name="Li X."/>
        </authorList>
    </citation>
    <scope>NUCLEOTIDE SEQUENCE [LARGE SCALE GENOMIC DNA]</scope>
    <source>
        <strain evidence="3">CL2024</strain>
        <tissue evidence="3">Fresh tender leaves</tissue>
    </source>
</reference>
<dbReference type="EMBL" id="JBJKBG010000006">
    <property type="protein sequence ID" value="KAL3732917.1"/>
    <property type="molecule type" value="Genomic_DNA"/>
</dbReference>
<protein>
    <submittedName>
        <fullName evidence="3">Uncharacterized protein</fullName>
    </submittedName>
</protein>
<evidence type="ECO:0000256" key="2">
    <source>
        <dbReference type="SAM" id="SignalP"/>
    </source>
</evidence>
<sequence>MARNPQSCLTVTCVLWLLGLLMGSSLLASEARSLSNVAADPVSGDALGNGVAASMIKAPHVKTIEAGGGPSPGGKGHRYPPSVAFKNSGPSSGEGH</sequence>
<accession>A0ABD3K0Z5</accession>